<dbReference type="Proteomes" id="UP000522688">
    <property type="component" value="Unassembled WGS sequence"/>
</dbReference>
<dbReference type="RefSeq" id="WP_146856285.1">
    <property type="nucleotide sequence ID" value="NZ_BAAAHR010000002.1"/>
</dbReference>
<dbReference type="EMBL" id="JACGWW010000002">
    <property type="protein sequence ID" value="MBA8813063.1"/>
    <property type="molecule type" value="Genomic_DNA"/>
</dbReference>
<evidence type="ECO:0000256" key="2">
    <source>
        <dbReference type="SAM" id="Phobius"/>
    </source>
</evidence>
<dbReference type="EMBL" id="BJUV01000025">
    <property type="protein sequence ID" value="GEK84005.1"/>
    <property type="molecule type" value="Genomic_DNA"/>
</dbReference>
<feature type="compositionally biased region" description="Low complexity" evidence="1">
    <location>
        <begin position="24"/>
        <end position="41"/>
    </location>
</feature>
<dbReference type="AlphaFoldDB" id="A0A7W3JHU2"/>
<comment type="caution">
    <text evidence="4">The sequence shown here is derived from an EMBL/GenBank/DDBJ whole genome shotgun (WGS) entry which is preliminary data.</text>
</comment>
<accession>A0A7W3JHU2</accession>
<evidence type="ECO:0000313" key="5">
    <source>
        <dbReference type="Proteomes" id="UP000321154"/>
    </source>
</evidence>
<feature type="transmembrane region" description="Helical" evidence="2">
    <location>
        <begin position="275"/>
        <end position="294"/>
    </location>
</feature>
<protein>
    <submittedName>
        <fullName evidence="4">Uncharacterized protein</fullName>
    </submittedName>
</protein>
<dbReference type="OrthoDB" id="5107436at2"/>
<evidence type="ECO:0000313" key="3">
    <source>
        <dbReference type="EMBL" id="GEK84005.1"/>
    </source>
</evidence>
<feature type="transmembrane region" description="Helical" evidence="2">
    <location>
        <begin position="225"/>
        <end position="245"/>
    </location>
</feature>
<keyword evidence="2" id="KW-0812">Transmembrane</keyword>
<reference evidence="4 6" key="2">
    <citation type="submission" date="2020-07" db="EMBL/GenBank/DDBJ databases">
        <title>Sequencing the genomes of 1000 actinobacteria strains.</title>
        <authorList>
            <person name="Klenk H.-P."/>
        </authorList>
    </citation>
    <scope>NUCLEOTIDE SEQUENCE [LARGE SCALE GENOMIC DNA]</scope>
    <source>
        <strain evidence="4 6">DSM 10309</strain>
    </source>
</reference>
<reference evidence="3 5" key="1">
    <citation type="submission" date="2019-07" db="EMBL/GenBank/DDBJ databases">
        <title>Whole genome shotgun sequence of Frigoribacterium faeni NBRC 103066.</title>
        <authorList>
            <person name="Hosoyama A."/>
            <person name="Uohara A."/>
            <person name="Ohji S."/>
            <person name="Ichikawa N."/>
        </authorList>
    </citation>
    <scope>NUCLEOTIDE SEQUENCE [LARGE SCALE GENOMIC DNA]</scope>
    <source>
        <strain evidence="3 5">NBRC 103066</strain>
    </source>
</reference>
<feature type="region of interest" description="Disordered" evidence="1">
    <location>
        <begin position="391"/>
        <end position="444"/>
    </location>
</feature>
<keyword evidence="2" id="KW-0472">Membrane</keyword>
<evidence type="ECO:0000313" key="4">
    <source>
        <dbReference type="EMBL" id="MBA8813063.1"/>
    </source>
</evidence>
<keyword evidence="2" id="KW-1133">Transmembrane helix</keyword>
<feature type="region of interest" description="Disordered" evidence="1">
    <location>
        <begin position="1"/>
        <end position="49"/>
    </location>
</feature>
<proteinExistence type="predicted"/>
<feature type="transmembrane region" description="Helical" evidence="2">
    <location>
        <begin position="300"/>
        <end position="321"/>
    </location>
</feature>
<organism evidence="4 6">
    <name type="scientific">Frigoribacterium faeni</name>
    <dbReference type="NCBI Taxonomy" id="145483"/>
    <lineage>
        <taxon>Bacteria</taxon>
        <taxon>Bacillati</taxon>
        <taxon>Actinomycetota</taxon>
        <taxon>Actinomycetes</taxon>
        <taxon>Micrococcales</taxon>
        <taxon>Microbacteriaceae</taxon>
        <taxon>Frigoribacterium</taxon>
    </lineage>
</organism>
<keyword evidence="5" id="KW-1185">Reference proteome</keyword>
<feature type="transmembrane region" description="Helical" evidence="2">
    <location>
        <begin position="193"/>
        <end position="213"/>
    </location>
</feature>
<evidence type="ECO:0000256" key="1">
    <source>
        <dbReference type="SAM" id="MobiDB-lite"/>
    </source>
</evidence>
<name>A0A7W3JHU2_9MICO</name>
<dbReference type="Proteomes" id="UP000321154">
    <property type="component" value="Unassembled WGS sequence"/>
</dbReference>
<gene>
    <name evidence="4" type="ORF">FB463_001312</name>
    <name evidence="3" type="ORF">FFA01_23140</name>
</gene>
<sequence>MTGTTTRPVPDGVLPWPATPPLEPASVTTPPTPSTPGSAAPRRGTARASVPRRDIVLSLFGVGPIPARYAASAPRLHEERLRVAAVGQAGEHTPLESALRLRPELAAERSLARGARARLDPAARRLSALVARYDAVTRRLDRAADDLVVDITGRTMTRSEAHDAVDRLGRALDDSLAAGSERHRTESRWRKRVLLFFVLADFALFAYFMSRILNVDLFLPATDPIAFTTSIVFALLFTLGIAYTLHHLGHGHRAFTDDHGEVVVPTGRTSLRVQLVFAHLLMVLPGVLIGVRIVDDALLAGAAWGLAILLGVAIGIVMSGVNQMIYRTELRDGTAETDRLLHLGRALQAARRRDARLELARDRLERRAVRVAMSAERAAVRIEQRGDRIANRGPSARTLHYTRSLSGSPQEGARLPRVDPARAPFDTATAQLREPRPNLGFLRR</sequence>
<evidence type="ECO:0000313" key="6">
    <source>
        <dbReference type="Proteomes" id="UP000522688"/>
    </source>
</evidence>